<feature type="compositionally biased region" description="Pro residues" evidence="1">
    <location>
        <begin position="137"/>
        <end position="214"/>
    </location>
</feature>
<feature type="compositionally biased region" description="Low complexity" evidence="1">
    <location>
        <begin position="215"/>
        <end position="237"/>
    </location>
</feature>
<dbReference type="EMBL" id="MU069853">
    <property type="protein sequence ID" value="KAF5832735.1"/>
    <property type="molecule type" value="Genomic_DNA"/>
</dbReference>
<reference evidence="2" key="1">
    <citation type="submission" date="2017-08" db="EMBL/GenBank/DDBJ databases">
        <authorList>
            <person name="Polle J.E."/>
            <person name="Barry K."/>
            <person name="Cushman J."/>
            <person name="Schmutz J."/>
            <person name="Tran D."/>
            <person name="Hathwaick L.T."/>
            <person name="Yim W.C."/>
            <person name="Jenkins J."/>
            <person name="Mckie-Krisberg Z.M."/>
            <person name="Prochnik S."/>
            <person name="Lindquist E."/>
            <person name="Dockter R.B."/>
            <person name="Adam C."/>
            <person name="Molina H."/>
            <person name="Bunkerborg J."/>
            <person name="Jin E."/>
            <person name="Buchheim M."/>
            <person name="Magnuson J."/>
        </authorList>
    </citation>
    <scope>NUCLEOTIDE SEQUENCE</scope>
    <source>
        <strain evidence="2">CCAP 19/18</strain>
    </source>
</reference>
<sequence length="306" mass="31073">MALANAAISGPRVCISGLVLSLAAAPRLSIGLDQAVALPGDSYLQSYFRDLASSIRVGPPLFFVVEDLNVSVSSPDVNSVCAIAGCAPNSLLSQVASAARTPSTSYIAAPAASWLDDFMAWLNPGLTKCCRRHTGAPPSPSPSPAPSPSPKPSPSPSPSPAPSPSPKPSPAPSPSPSPAPFPSPSPSPAPSPSPSPTPFPLPPPSPFLPSPTLFPSPLGRAHSSSPAQSERSSSGRLSEGHGAALAKHRGALEGSGRILEKGEVGEEGGYCPPPDQPPCSTSPSACTDCEVCVDKPFPGVYPLFFH</sequence>
<dbReference type="PANTHER" id="PTHR45727:SF2">
    <property type="entry name" value="NPC INTRACELLULAR CHOLESTEROL TRANSPORTER 1"/>
    <property type="match status" value="1"/>
</dbReference>
<evidence type="ECO:0000256" key="1">
    <source>
        <dbReference type="SAM" id="MobiDB-lite"/>
    </source>
</evidence>
<keyword evidence="3" id="KW-1185">Reference proteome</keyword>
<comment type="caution">
    <text evidence="2">The sequence shown here is derived from an EMBL/GenBank/DDBJ whole genome shotgun (WGS) entry which is preliminary data.</text>
</comment>
<dbReference type="Proteomes" id="UP000815325">
    <property type="component" value="Unassembled WGS sequence"/>
</dbReference>
<evidence type="ECO:0000313" key="2">
    <source>
        <dbReference type="EMBL" id="KAF5832735.1"/>
    </source>
</evidence>
<evidence type="ECO:0000313" key="3">
    <source>
        <dbReference type="Proteomes" id="UP000815325"/>
    </source>
</evidence>
<accession>A0ABQ7GDQ3</accession>
<organism evidence="2 3">
    <name type="scientific">Dunaliella salina</name>
    <name type="common">Green alga</name>
    <name type="synonym">Protococcus salinus</name>
    <dbReference type="NCBI Taxonomy" id="3046"/>
    <lineage>
        <taxon>Eukaryota</taxon>
        <taxon>Viridiplantae</taxon>
        <taxon>Chlorophyta</taxon>
        <taxon>core chlorophytes</taxon>
        <taxon>Chlorophyceae</taxon>
        <taxon>CS clade</taxon>
        <taxon>Chlamydomonadales</taxon>
        <taxon>Dunaliellaceae</taxon>
        <taxon>Dunaliella</taxon>
    </lineage>
</organism>
<feature type="region of interest" description="Disordered" evidence="1">
    <location>
        <begin position="132"/>
        <end position="285"/>
    </location>
</feature>
<name>A0ABQ7GDQ3_DUNSA</name>
<dbReference type="PANTHER" id="PTHR45727">
    <property type="entry name" value="NPC INTRACELLULAR CHOLESTEROL TRANSPORTER 1"/>
    <property type="match status" value="1"/>
</dbReference>
<proteinExistence type="predicted"/>
<evidence type="ECO:0008006" key="4">
    <source>
        <dbReference type="Google" id="ProtNLM"/>
    </source>
</evidence>
<gene>
    <name evidence="2" type="ORF">DUNSADRAFT_11285</name>
</gene>
<protein>
    <recommendedName>
        <fullName evidence="4">Encoded protein</fullName>
    </recommendedName>
</protein>